<protein>
    <recommendedName>
        <fullName evidence="2">Secretion system C-terminal sorting domain-containing protein</fullName>
    </recommendedName>
</protein>
<feature type="chain" id="PRO_5010353174" description="Secretion system C-terminal sorting domain-containing protein" evidence="1">
    <location>
        <begin position="21"/>
        <end position="184"/>
    </location>
</feature>
<keyword evidence="4" id="KW-1185">Reference proteome</keyword>
<dbReference type="NCBIfam" id="NF045639">
    <property type="entry name" value="GCX_COOH"/>
    <property type="match status" value="1"/>
</dbReference>
<feature type="domain" description="Secretion system C-terminal sorting" evidence="2">
    <location>
        <begin position="107"/>
        <end position="178"/>
    </location>
</feature>
<accession>A0A1S2VEP4</accession>
<keyword evidence="1" id="KW-0732">Signal</keyword>
<dbReference type="OrthoDB" id="958574at2"/>
<sequence length="184" mass="19715">MKKSLLFSAALLMGMSAAFAQEYPVSQEIARSMKSGAAVQEKAVEYIVARNEVQSGASVSYEAGRSIVLQPGFTAQPGAVFEATIANVVSRPASPEANAVMTVAAAPNPFADQTIVEYRLPESSRVSRTLTDVRGNIIEQTSTEDVQAAGQYKVNVRGGNLPTGIYIYQIHTDKGTKSVRLMKQ</sequence>
<gene>
    <name evidence="3" type="ORF">BLX24_21025</name>
</gene>
<evidence type="ECO:0000313" key="4">
    <source>
        <dbReference type="Proteomes" id="UP000181790"/>
    </source>
</evidence>
<dbReference type="NCBIfam" id="TIGR04183">
    <property type="entry name" value="Por_Secre_tail"/>
    <property type="match status" value="1"/>
</dbReference>
<dbReference type="EMBL" id="MORL01000014">
    <property type="protein sequence ID" value="OIN57237.1"/>
    <property type="molecule type" value="Genomic_DNA"/>
</dbReference>
<dbReference type="AlphaFoldDB" id="A0A1S2VEP4"/>
<name>A0A1S2VEP4_9BACT</name>
<organism evidence="3 4">
    <name type="scientific">Arsenicibacter rosenii</name>
    <dbReference type="NCBI Taxonomy" id="1750698"/>
    <lineage>
        <taxon>Bacteria</taxon>
        <taxon>Pseudomonadati</taxon>
        <taxon>Bacteroidota</taxon>
        <taxon>Cytophagia</taxon>
        <taxon>Cytophagales</taxon>
        <taxon>Spirosomataceae</taxon>
        <taxon>Arsenicibacter</taxon>
    </lineage>
</organism>
<dbReference type="InterPro" id="IPR026444">
    <property type="entry name" value="Secre_tail"/>
</dbReference>
<reference evidence="3 4" key="1">
    <citation type="submission" date="2016-10" db="EMBL/GenBank/DDBJ databases">
        <title>Arsenicibacter rosenii gen. nov., sp. nov., an efficient arsenic-methylating bacterium isolated from an arsenic-contaminated paddy soil.</title>
        <authorList>
            <person name="Huang K."/>
        </authorList>
    </citation>
    <scope>NUCLEOTIDE SEQUENCE [LARGE SCALE GENOMIC DNA]</scope>
    <source>
        <strain evidence="3 4">SM-1</strain>
    </source>
</reference>
<proteinExistence type="predicted"/>
<dbReference type="Pfam" id="PF18962">
    <property type="entry name" value="Por_Secre_tail"/>
    <property type="match status" value="1"/>
</dbReference>
<evidence type="ECO:0000259" key="2">
    <source>
        <dbReference type="Pfam" id="PF18962"/>
    </source>
</evidence>
<dbReference type="RefSeq" id="WP_071505169.1">
    <property type="nucleotide sequence ID" value="NZ_MORL01000014.1"/>
</dbReference>
<evidence type="ECO:0000313" key="3">
    <source>
        <dbReference type="EMBL" id="OIN57237.1"/>
    </source>
</evidence>
<dbReference type="InterPro" id="IPR055015">
    <property type="entry name" value="GCX_COOH"/>
</dbReference>
<comment type="caution">
    <text evidence="3">The sequence shown here is derived from an EMBL/GenBank/DDBJ whole genome shotgun (WGS) entry which is preliminary data.</text>
</comment>
<evidence type="ECO:0000256" key="1">
    <source>
        <dbReference type="SAM" id="SignalP"/>
    </source>
</evidence>
<feature type="signal peptide" evidence="1">
    <location>
        <begin position="1"/>
        <end position="20"/>
    </location>
</feature>
<dbReference type="Proteomes" id="UP000181790">
    <property type="component" value="Unassembled WGS sequence"/>
</dbReference>